<dbReference type="PROSITE" id="PS50158">
    <property type="entry name" value="ZF_CCHC"/>
    <property type="match status" value="1"/>
</dbReference>
<keyword evidence="5" id="KW-0862">Zinc</keyword>
<dbReference type="Gene3D" id="4.10.60.10">
    <property type="entry name" value="Zinc finger, CCHC-type"/>
    <property type="match status" value="1"/>
</dbReference>
<accession>A0A8U0RA87</accession>
<feature type="compositionally biased region" description="Pro residues" evidence="6">
    <location>
        <begin position="220"/>
        <end position="244"/>
    </location>
</feature>
<name>A0A8U0RA87_MUSPF</name>
<dbReference type="GeneID" id="106004536"/>
<keyword evidence="5" id="KW-0479">Metal-binding</keyword>
<evidence type="ECO:0000313" key="9">
    <source>
        <dbReference type="Proteomes" id="UP000000715"/>
    </source>
</evidence>
<dbReference type="InterPro" id="IPR003036">
    <property type="entry name" value="Gag_P30"/>
</dbReference>
<dbReference type="Gene3D" id="1.10.375.10">
    <property type="entry name" value="Human Immunodeficiency Virus Type 1 Capsid Protein"/>
    <property type="match status" value="1"/>
</dbReference>
<dbReference type="GO" id="GO:0019068">
    <property type="term" value="P:virion assembly"/>
    <property type="evidence" value="ECO:0007669"/>
    <property type="project" value="InterPro"/>
</dbReference>
<dbReference type="RefSeq" id="XP_044918929.1">
    <property type="nucleotide sequence ID" value="XM_045062994.1"/>
</dbReference>
<keyword evidence="3" id="KW-1043">Host membrane</keyword>
<dbReference type="SUPFAM" id="SSF47836">
    <property type="entry name" value="Retroviral matrix proteins"/>
    <property type="match status" value="1"/>
</dbReference>
<dbReference type="Gene3D" id="1.10.150.180">
    <property type="entry name" value="Gamma-retroviral matrix domain"/>
    <property type="match status" value="1"/>
</dbReference>
<dbReference type="SMART" id="SM00343">
    <property type="entry name" value="ZnF_C2HC"/>
    <property type="match status" value="1"/>
</dbReference>
<evidence type="ECO:0000256" key="7">
    <source>
        <dbReference type="SAM" id="Phobius"/>
    </source>
</evidence>
<dbReference type="Pfam" id="PF02093">
    <property type="entry name" value="Gag_p30"/>
    <property type="match status" value="1"/>
</dbReference>
<keyword evidence="4 7" id="KW-0472">Membrane</keyword>
<dbReference type="Proteomes" id="UP000000715">
    <property type="component" value="Unplaced"/>
</dbReference>
<evidence type="ECO:0000256" key="1">
    <source>
        <dbReference type="ARBA" id="ARBA00004165"/>
    </source>
</evidence>
<keyword evidence="2" id="KW-1032">Host cell membrane</keyword>
<evidence type="ECO:0000256" key="2">
    <source>
        <dbReference type="ARBA" id="ARBA00022511"/>
    </source>
</evidence>
<dbReference type="SUPFAM" id="SSF57756">
    <property type="entry name" value="Retrovirus zinc finger-like domains"/>
    <property type="match status" value="1"/>
</dbReference>
<feature type="region of interest" description="Disordered" evidence="6">
    <location>
        <begin position="220"/>
        <end position="343"/>
    </location>
</feature>
<organism evidence="9 10">
    <name type="scientific">Mustela putorius furo</name>
    <name type="common">European domestic ferret</name>
    <name type="synonym">Mustela furo</name>
    <dbReference type="NCBI Taxonomy" id="9669"/>
    <lineage>
        <taxon>Eukaryota</taxon>
        <taxon>Metazoa</taxon>
        <taxon>Chordata</taxon>
        <taxon>Craniata</taxon>
        <taxon>Vertebrata</taxon>
        <taxon>Euteleostomi</taxon>
        <taxon>Mammalia</taxon>
        <taxon>Eutheria</taxon>
        <taxon>Laurasiatheria</taxon>
        <taxon>Carnivora</taxon>
        <taxon>Caniformia</taxon>
        <taxon>Musteloidea</taxon>
        <taxon>Mustelidae</taxon>
        <taxon>Mustelinae</taxon>
        <taxon>Mustela</taxon>
    </lineage>
</organism>
<dbReference type="GO" id="GO:0003676">
    <property type="term" value="F:nucleic acid binding"/>
    <property type="evidence" value="ECO:0007669"/>
    <property type="project" value="InterPro"/>
</dbReference>
<evidence type="ECO:0000256" key="4">
    <source>
        <dbReference type="ARBA" id="ARBA00023136"/>
    </source>
</evidence>
<protein>
    <submittedName>
        <fullName evidence="10">Uncharacterized protein LOC106004536</fullName>
    </submittedName>
</protein>
<evidence type="ECO:0000256" key="6">
    <source>
        <dbReference type="SAM" id="MobiDB-lite"/>
    </source>
</evidence>
<keyword evidence="7" id="KW-0812">Transmembrane</keyword>
<dbReference type="InterPro" id="IPR002079">
    <property type="entry name" value="Gag_p12"/>
</dbReference>
<dbReference type="SUPFAM" id="SSF47943">
    <property type="entry name" value="Retrovirus capsid protein, N-terminal core domain"/>
    <property type="match status" value="1"/>
</dbReference>
<feature type="compositionally biased region" description="Basic residues" evidence="6">
    <location>
        <begin position="644"/>
        <end position="660"/>
    </location>
</feature>
<feature type="region of interest" description="Disordered" evidence="6">
    <location>
        <begin position="578"/>
        <end position="597"/>
    </location>
</feature>
<dbReference type="Pfam" id="PF01141">
    <property type="entry name" value="Gag_p12"/>
    <property type="match status" value="1"/>
</dbReference>
<evidence type="ECO:0000313" key="10">
    <source>
        <dbReference type="RefSeq" id="XP_044918929.1"/>
    </source>
</evidence>
<feature type="region of interest" description="Disordered" evidence="6">
    <location>
        <begin position="641"/>
        <end position="660"/>
    </location>
</feature>
<gene>
    <name evidence="10" type="primary">LOC106004536</name>
</gene>
<evidence type="ECO:0000256" key="3">
    <source>
        <dbReference type="ARBA" id="ARBA00022870"/>
    </source>
</evidence>
<keyword evidence="9" id="KW-1185">Reference proteome</keyword>
<comment type="subcellular location">
    <subcellularLocation>
        <location evidence="1">Host cell membrane</location>
    </subcellularLocation>
</comment>
<dbReference type="InterPro" id="IPR008919">
    <property type="entry name" value="Retrov_capsid_N"/>
</dbReference>
<evidence type="ECO:0000259" key="8">
    <source>
        <dbReference type="PROSITE" id="PS50158"/>
    </source>
</evidence>
<feature type="compositionally biased region" description="Polar residues" evidence="6">
    <location>
        <begin position="58"/>
        <end position="71"/>
    </location>
</feature>
<dbReference type="Pfam" id="PF00098">
    <property type="entry name" value="zf-CCHC"/>
    <property type="match status" value="1"/>
</dbReference>
<dbReference type="InterPro" id="IPR036875">
    <property type="entry name" value="Znf_CCHC_sf"/>
</dbReference>
<reference evidence="10" key="1">
    <citation type="submission" date="2025-08" db="UniProtKB">
        <authorList>
            <consortium name="RefSeq"/>
        </authorList>
    </citation>
    <scope>IDENTIFICATION</scope>
    <source>
        <tissue evidence="10">Brain</tissue>
    </source>
</reference>
<feature type="region of interest" description="Disordered" evidence="6">
    <location>
        <begin position="54"/>
        <end position="73"/>
    </location>
</feature>
<dbReference type="InterPro" id="IPR050462">
    <property type="entry name" value="Retroviral_Gag-Pol_poly"/>
</dbReference>
<dbReference type="AlphaFoldDB" id="A0A8U0RA87"/>
<keyword evidence="7" id="KW-1133">Transmembrane helix</keyword>
<dbReference type="Pfam" id="PF01140">
    <property type="entry name" value="Gag_MA"/>
    <property type="match status" value="1"/>
</dbReference>
<feature type="transmembrane region" description="Helical" evidence="7">
    <location>
        <begin position="87"/>
        <end position="106"/>
    </location>
</feature>
<feature type="domain" description="CCHC-type" evidence="8">
    <location>
        <begin position="631"/>
        <end position="646"/>
    </location>
</feature>
<keyword evidence="5" id="KW-0863">Zinc-finger</keyword>
<dbReference type="InterPro" id="IPR000840">
    <property type="entry name" value="G_retro_matrix"/>
</dbReference>
<dbReference type="InterPro" id="IPR001878">
    <property type="entry name" value="Znf_CCHC"/>
</dbReference>
<dbReference type="OrthoDB" id="9049599at2759"/>
<sequence>MRCCSVFCRQLEKELTNSDFSPATLRDAPGIRGARFFGAPQVSEGYIRLSVPEGPSASGRNLSTAGRSRGSSGPVETVLSVVYRNRAATFLLIVLCVLLVVLGVFFDSKMGQTLTTPLSLTLGHWRDVQIRANNLLVEIKRRKWQTLCTSEWPTLKVEWPAEGTFNINVILQVKERIFNQGPQGHPDQAPYIVVWESLVKEPPPWVSPFVPPCPPLNPTPHPVPSAPPAPAPHPTPTPTDPSKPPTSSNLYPVVPIDPPSSNNASSLRRPRQLQVLPPEESPLIDLLTEDPPPYHPPRLAPNPMGDPDHLGRNDPSPSPIAGRVRGQQRPEQEETSRLLPLRQGREPGSLQYWPFSASDLYNWKSHNPSFSQDPVALTALIESILVTHQPTWDDCQQLLQALLTTEERQKVFLEARKNVLGDDGRPTQLPNVIDATFPLTRPDWDFNTAAGRTHLRLYRQLLIAGLHNAGRRPTNLAQVRQVTQGKEESPTAFLERLKEAYRRYMPFDPDSNEQRGNVSMAFIWQLAPDIRNKLQCLENLQDFTLQDLLKEAEKIFNKRETQEEKEERLRKLQEEKLKKEAEEKEEKRERKRNKELSKILSAVVQGSQGLEIGKSDREGDIRRLRIDRDQCAYCKERGHWAKNCPKRPKGNANKNHKGPP</sequence>
<dbReference type="PANTHER" id="PTHR33166">
    <property type="entry name" value="GAG_P30 DOMAIN-CONTAINING PROTEIN"/>
    <property type="match status" value="1"/>
</dbReference>
<dbReference type="InterPro" id="IPR036946">
    <property type="entry name" value="G_retro_matrix_sf"/>
</dbReference>
<proteinExistence type="predicted"/>
<evidence type="ECO:0000256" key="5">
    <source>
        <dbReference type="PROSITE-ProRule" id="PRU00047"/>
    </source>
</evidence>
<dbReference type="GO" id="GO:0008270">
    <property type="term" value="F:zinc ion binding"/>
    <property type="evidence" value="ECO:0007669"/>
    <property type="project" value="UniProtKB-KW"/>
</dbReference>
<dbReference type="InterPro" id="IPR010999">
    <property type="entry name" value="Retrovr_matrix"/>
</dbReference>
<feature type="compositionally biased region" description="Pro residues" evidence="6">
    <location>
        <begin position="290"/>
        <end position="300"/>
    </location>
</feature>